<keyword evidence="6 11" id="KW-0812">Transmembrane</keyword>
<dbReference type="SUPFAM" id="SSF55874">
    <property type="entry name" value="ATPase domain of HSP90 chaperone/DNA topoisomerase II/histidine kinase"/>
    <property type="match status" value="1"/>
</dbReference>
<dbReference type="InterPro" id="IPR005467">
    <property type="entry name" value="His_kinase_dom"/>
</dbReference>
<evidence type="ECO:0000256" key="10">
    <source>
        <dbReference type="ARBA" id="ARBA00023136"/>
    </source>
</evidence>
<dbReference type="PROSITE" id="PS50109">
    <property type="entry name" value="HIS_KIN"/>
    <property type="match status" value="1"/>
</dbReference>
<protein>
    <recommendedName>
        <fullName evidence="3">histidine kinase</fullName>
        <ecNumber evidence="3">2.7.13.3</ecNumber>
    </recommendedName>
</protein>
<dbReference type="AlphaFoldDB" id="A0A1L5F6N8"/>
<evidence type="ECO:0000256" key="5">
    <source>
        <dbReference type="ARBA" id="ARBA00022679"/>
    </source>
</evidence>
<keyword evidence="10 11" id="KW-0472">Membrane</keyword>
<dbReference type="Gene3D" id="3.30.565.10">
    <property type="entry name" value="Histidine kinase-like ATPase, C-terminal domain"/>
    <property type="match status" value="1"/>
</dbReference>
<dbReference type="InterPro" id="IPR036890">
    <property type="entry name" value="HATPase_C_sf"/>
</dbReference>
<gene>
    <name evidence="13" type="ORF">BS101_07870</name>
</gene>
<dbReference type="SUPFAM" id="SSF47384">
    <property type="entry name" value="Homodimeric domain of signal transducing histidine kinase"/>
    <property type="match status" value="1"/>
</dbReference>
<dbReference type="InterPro" id="IPR003594">
    <property type="entry name" value="HATPase_dom"/>
</dbReference>
<dbReference type="InterPro" id="IPR008358">
    <property type="entry name" value="Sig_transdc_His_kin/Pase_MprB"/>
</dbReference>
<dbReference type="PANTHER" id="PTHR45528:SF8">
    <property type="entry name" value="HISTIDINE KINASE"/>
    <property type="match status" value="1"/>
</dbReference>
<accession>A0A1L5F6N8</accession>
<dbReference type="GO" id="GO:0005886">
    <property type="term" value="C:plasma membrane"/>
    <property type="evidence" value="ECO:0007669"/>
    <property type="project" value="TreeGrafter"/>
</dbReference>
<dbReference type="CDD" id="cd00082">
    <property type="entry name" value="HisKA"/>
    <property type="match status" value="1"/>
</dbReference>
<feature type="transmembrane region" description="Helical" evidence="11">
    <location>
        <begin position="12"/>
        <end position="39"/>
    </location>
</feature>
<comment type="subcellular location">
    <subcellularLocation>
        <location evidence="2">Membrane</location>
        <topology evidence="2">Multi-pass membrane protein</topology>
    </subcellularLocation>
</comment>
<dbReference type="RefSeq" id="WP_073538335.1">
    <property type="nucleotide sequence ID" value="NZ_CP018335.1"/>
</dbReference>
<dbReference type="EMBL" id="CP018335">
    <property type="protein sequence ID" value="APM38669.1"/>
    <property type="molecule type" value="Genomic_DNA"/>
</dbReference>
<evidence type="ECO:0000256" key="7">
    <source>
        <dbReference type="ARBA" id="ARBA00022777"/>
    </source>
</evidence>
<evidence type="ECO:0000256" key="2">
    <source>
        <dbReference type="ARBA" id="ARBA00004141"/>
    </source>
</evidence>
<keyword evidence="9" id="KW-0902">Two-component regulatory system</keyword>
<organism evidence="13 14">
    <name type="scientific">Clostridium kluyveri</name>
    <dbReference type="NCBI Taxonomy" id="1534"/>
    <lineage>
        <taxon>Bacteria</taxon>
        <taxon>Bacillati</taxon>
        <taxon>Bacillota</taxon>
        <taxon>Clostridia</taxon>
        <taxon>Eubacteriales</taxon>
        <taxon>Clostridiaceae</taxon>
        <taxon>Clostridium</taxon>
    </lineage>
</organism>
<evidence type="ECO:0000256" key="8">
    <source>
        <dbReference type="ARBA" id="ARBA00022989"/>
    </source>
</evidence>
<dbReference type="InterPro" id="IPR036097">
    <property type="entry name" value="HisK_dim/P_sf"/>
</dbReference>
<dbReference type="GO" id="GO:0000155">
    <property type="term" value="F:phosphorelay sensor kinase activity"/>
    <property type="evidence" value="ECO:0007669"/>
    <property type="project" value="InterPro"/>
</dbReference>
<feature type="domain" description="Histidine kinase" evidence="12">
    <location>
        <begin position="241"/>
        <end position="452"/>
    </location>
</feature>
<dbReference type="PANTHER" id="PTHR45528">
    <property type="entry name" value="SENSOR HISTIDINE KINASE CPXA"/>
    <property type="match status" value="1"/>
</dbReference>
<keyword evidence="5" id="KW-0808">Transferase</keyword>
<dbReference type="InterPro" id="IPR050398">
    <property type="entry name" value="HssS/ArlS-like"/>
</dbReference>
<evidence type="ECO:0000256" key="9">
    <source>
        <dbReference type="ARBA" id="ARBA00023012"/>
    </source>
</evidence>
<dbReference type="Pfam" id="PF02518">
    <property type="entry name" value="HATPase_c"/>
    <property type="match status" value="1"/>
</dbReference>
<keyword evidence="4" id="KW-0597">Phosphoprotein</keyword>
<evidence type="ECO:0000256" key="3">
    <source>
        <dbReference type="ARBA" id="ARBA00012438"/>
    </source>
</evidence>
<feature type="transmembrane region" description="Helical" evidence="11">
    <location>
        <begin position="151"/>
        <end position="172"/>
    </location>
</feature>
<keyword evidence="7 13" id="KW-0418">Kinase</keyword>
<dbReference type="Pfam" id="PF00512">
    <property type="entry name" value="HisKA"/>
    <property type="match status" value="1"/>
</dbReference>
<evidence type="ECO:0000256" key="4">
    <source>
        <dbReference type="ARBA" id="ARBA00022553"/>
    </source>
</evidence>
<comment type="catalytic activity">
    <reaction evidence="1">
        <text>ATP + protein L-histidine = ADP + protein N-phospho-L-histidine.</text>
        <dbReference type="EC" id="2.7.13.3"/>
    </reaction>
</comment>
<dbReference type="SMART" id="SM00387">
    <property type="entry name" value="HATPase_c"/>
    <property type="match status" value="1"/>
</dbReference>
<dbReference type="Gene3D" id="1.10.287.130">
    <property type="match status" value="1"/>
</dbReference>
<dbReference type="Gene3D" id="6.10.340.10">
    <property type="match status" value="1"/>
</dbReference>
<evidence type="ECO:0000313" key="14">
    <source>
        <dbReference type="Proteomes" id="UP000184604"/>
    </source>
</evidence>
<dbReference type="Proteomes" id="UP000184604">
    <property type="component" value="Chromosome"/>
</dbReference>
<sequence>MGLKGKKSLKGIFIRYILCFCLATILLLVVYSFLVVVMIEKHFILPANYSEKKIEENSSAILNADKVTKNLIPQGCNYGVYDEKGSMLYGSFTVEQAKQAWRAMKNNQNIIFGDRYYKVFHRKKDICIIQYSIKAQFESPLIRKHLANVELLGVVLFLILFIGEVVLLAVAFGKYLSKEIKVLIEVSDNIKRKHLDFEPKHSDIHEIEEVINSLDDMKNALKESLEKQWDMEKLRKNQISALAHDIKTPLTIIKGNSELMKEDGNIKYNDYILKSADEIEKYLRILIDITKSEDTLILKQVKIKTKAFFERIVDKESALASEKNLELISEVESAPEFFYGDEELLYRAIMNVISNAIEYSPEFGKLIFKIYGCKNELEFSIEDSGHGFSEEELKFAAEQFYRGDKSRISKNHYGMGLFITNSFIKLSGGIMKLSNSEQIGGARVILKVPSLSKSITTN</sequence>
<dbReference type="OrthoDB" id="84942at2"/>
<evidence type="ECO:0000259" key="12">
    <source>
        <dbReference type="PROSITE" id="PS50109"/>
    </source>
</evidence>
<name>A0A1L5F6N8_CLOKL</name>
<dbReference type="PRINTS" id="PR01780">
    <property type="entry name" value="LANTIREGPROT"/>
</dbReference>
<evidence type="ECO:0000313" key="13">
    <source>
        <dbReference type="EMBL" id="APM38669.1"/>
    </source>
</evidence>
<dbReference type="InterPro" id="IPR003661">
    <property type="entry name" value="HisK_dim/P_dom"/>
</dbReference>
<proteinExistence type="predicted"/>
<evidence type="ECO:0000256" key="6">
    <source>
        <dbReference type="ARBA" id="ARBA00022692"/>
    </source>
</evidence>
<dbReference type="SMART" id="SM00388">
    <property type="entry name" value="HisKA"/>
    <property type="match status" value="1"/>
</dbReference>
<evidence type="ECO:0000256" key="1">
    <source>
        <dbReference type="ARBA" id="ARBA00000085"/>
    </source>
</evidence>
<dbReference type="EC" id="2.7.13.3" evidence="3"/>
<keyword evidence="8 11" id="KW-1133">Transmembrane helix</keyword>
<reference evidence="13 14" key="1">
    <citation type="submission" date="2016-12" db="EMBL/GenBank/DDBJ databases">
        <title>Complete genome sequence of Clostridium kluyveri JZZ isolated from the pit mud of a Chinese flavor liquor-making factory.</title>
        <authorList>
            <person name="Wang Y."/>
        </authorList>
    </citation>
    <scope>NUCLEOTIDE SEQUENCE [LARGE SCALE GENOMIC DNA]</scope>
    <source>
        <strain evidence="13 14">JZZ</strain>
    </source>
</reference>
<evidence type="ECO:0000256" key="11">
    <source>
        <dbReference type="SAM" id="Phobius"/>
    </source>
</evidence>